<organism evidence="4">
    <name type="scientific">Onchocerca flexuosa</name>
    <dbReference type="NCBI Taxonomy" id="387005"/>
    <lineage>
        <taxon>Eukaryota</taxon>
        <taxon>Metazoa</taxon>
        <taxon>Ecdysozoa</taxon>
        <taxon>Nematoda</taxon>
        <taxon>Chromadorea</taxon>
        <taxon>Rhabditida</taxon>
        <taxon>Spirurina</taxon>
        <taxon>Spiruromorpha</taxon>
        <taxon>Filarioidea</taxon>
        <taxon>Onchocercidae</taxon>
        <taxon>Onchocerca</taxon>
    </lineage>
</organism>
<evidence type="ECO:0000313" key="2">
    <source>
        <dbReference type="EMBL" id="VDO55417.1"/>
    </source>
</evidence>
<evidence type="ECO:0000313" key="3">
    <source>
        <dbReference type="Proteomes" id="UP000267606"/>
    </source>
</evidence>
<evidence type="ECO:0000313" key="4">
    <source>
        <dbReference type="WBParaSite" id="OFLC_0000838101-mRNA-1"/>
    </source>
</evidence>
<dbReference type="EMBL" id="UZAJ01009432">
    <property type="protein sequence ID" value="VDO55417.1"/>
    <property type="molecule type" value="Genomic_DNA"/>
</dbReference>
<keyword evidence="1" id="KW-1133">Transmembrane helix</keyword>
<keyword evidence="1" id="KW-0472">Membrane</keyword>
<feature type="transmembrane region" description="Helical" evidence="1">
    <location>
        <begin position="98"/>
        <end position="120"/>
    </location>
</feature>
<dbReference type="WBParaSite" id="OFLC_0000838101-mRNA-1">
    <property type="protein sequence ID" value="OFLC_0000838101-mRNA-1"/>
    <property type="gene ID" value="OFLC_0000838101"/>
</dbReference>
<protein>
    <submittedName>
        <fullName evidence="4">Membrane protein (Partial)</fullName>
    </submittedName>
</protein>
<reference evidence="2 3" key="2">
    <citation type="submission" date="2018-11" db="EMBL/GenBank/DDBJ databases">
        <authorList>
            <consortium name="Pathogen Informatics"/>
        </authorList>
    </citation>
    <scope>NUCLEOTIDE SEQUENCE [LARGE SCALE GENOMIC DNA]</scope>
</reference>
<dbReference type="Proteomes" id="UP000267606">
    <property type="component" value="Unassembled WGS sequence"/>
</dbReference>
<gene>
    <name evidence="2" type="ORF">OFLC_LOCUS8386</name>
</gene>
<keyword evidence="3" id="KW-1185">Reference proteome</keyword>
<name>A0A183HLM0_9BILA</name>
<evidence type="ECO:0000256" key="1">
    <source>
        <dbReference type="SAM" id="Phobius"/>
    </source>
</evidence>
<dbReference type="AlphaFoldDB" id="A0A183HLM0"/>
<sequence>MEDDNDCSKDERCRMTLLASSSSSSSTSFYVPVTTLNMQSTRTFRKPYVQYHDGNDNRNDNNGDNGNIENAKVKQNTTECVFGSTYHYLQIDRNSINILLKVAAAFVLLCIAGCLVLQHLRINRLDYRIRRIELNSAHS</sequence>
<accession>A0A183HLM0</accession>
<proteinExistence type="predicted"/>
<keyword evidence="1" id="KW-0812">Transmembrane</keyword>
<reference evidence="4" key="1">
    <citation type="submission" date="2016-06" db="UniProtKB">
        <authorList>
            <consortium name="WormBaseParasite"/>
        </authorList>
    </citation>
    <scope>IDENTIFICATION</scope>
</reference>